<feature type="domain" description="SRCR" evidence="3">
    <location>
        <begin position="1"/>
        <end position="38"/>
    </location>
</feature>
<keyword evidence="1 2" id="KW-1015">Disulfide bond</keyword>
<dbReference type="InterPro" id="IPR036772">
    <property type="entry name" value="SRCR-like_dom_sf"/>
</dbReference>
<dbReference type="Proteomes" id="UP001164746">
    <property type="component" value="Chromosome 3"/>
</dbReference>
<feature type="domain" description="SRCR" evidence="3">
    <location>
        <begin position="144"/>
        <end position="185"/>
    </location>
</feature>
<dbReference type="SUPFAM" id="SSF56487">
    <property type="entry name" value="SRCR-like"/>
    <property type="match status" value="1"/>
</dbReference>
<evidence type="ECO:0000256" key="1">
    <source>
        <dbReference type="ARBA" id="ARBA00023157"/>
    </source>
</evidence>
<dbReference type="EMBL" id="CP111014">
    <property type="protein sequence ID" value="WAQ99223.1"/>
    <property type="molecule type" value="Genomic_DNA"/>
</dbReference>
<accession>A0ABY7DT02</accession>
<proteinExistence type="predicted"/>
<sequence>MGDLHCDGSEEDLLFCKSGPWRAHSCPLYTNALWIECNISHTDVFNHTCTDTPVYNTTIADYALGGNGSYEGLCDSGFGPIYANCIGYETDISQCNLYQADCHYTAGVDCSAWILILAEYCFGAFNRTGYCSSGYAAAVDCNTVRLVGGTNYTNGRVEVYDTFNQTWENVCYDHFSYNDAKVPIV</sequence>
<reference evidence="4" key="1">
    <citation type="submission" date="2022-11" db="EMBL/GenBank/DDBJ databases">
        <title>Centuries of genome instability and evolution in soft-shell clam transmissible cancer (bioRxiv).</title>
        <authorList>
            <person name="Hart S.F.M."/>
            <person name="Yonemitsu M.A."/>
            <person name="Giersch R.M."/>
            <person name="Beal B.F."/>
            <person name="Arriagada G."/>
            <person name="Davis B.W."/>
            <person name="Ostrander E.A."/>
            <person name="Goff S.P."/>
            <person name="Metzger M.J."/>
        </authorList>
    </citation>
    <scope>NUCLEOTIDE SEQUENCE</scope>
    <source>
        <strain evidence="4">MELC-2E11</strain>
        <tissue evidence="4">Siphon/mantle</tissue>
    </source>
</reference>
<organism evidence="4 5">
    <name type="scientific">Mya arenaria</name>
    <name type="common">Soft-shell clam</name>
    <dbReference type="NCBI Taxonomy" id="6604"/>
    <lineage>
        <taxon>Eukaryota</taxon>
        <taxon>Metazoa</taxon>
        <taxon>Spiralia</taxon>
        <taxon>Lophotrochozoa</taxon>
        <taxon>Mollusca</taxon>
        <taxon>Bivalvia</taxon>
        <taxon>Autobranchia</taxon>
        <taxon>Heteroconchia</taxon>
        <taxon>Euheterodonta</taxon>
        <taxon>Imparidentia</taxon>
        <taxon>Neoheterodontei</taxon>
        <taxon>Myida</taxon>
        <taxon>Myoidea</taxon>
        <taxon>Myidae</taxon>
        <taxon>Mya</taxon>
    </lineage>
</organism>
<comment type="caution">
    <text evidence="2">Lacks conserved residue(s) required for the propagation of feature annotation.</text>
</comment>
<evidence type="ECO:0000259" key="3">
    <source>
        <dbReference type="PROSITE" id="PS50287"/>
    </source>
</evidence>
<dbReference type="InterPro" id="IPR001190">
    <property type="entry name" value="SRCR"/>
</dbReference>
<evidence type="ECO:0000256" key="2">
    <source>
        <dbReference type="PROSITE-ProRule" id="PRU00196"/>
    </source>
</evidence>
<name>A0ABY7DT02_MYAAR</name>
<evidence type="ECO:0000313" key="4">
    <source>
        <dbReference type="EMBL" id="WAQ99223.1"/>
    </source>
</evidence>
<protein>
    <recommendedName>
        <fullName evidence="3">SRCR domain-containing protein</fullName>
    </recommendedName>
</protein>
<dbReference type="PANTHER" id="PTHR48071:SF18">
    <property type="entry name" value="DELETED IN MALIGNANT BRAIN TUMORS 1 PROTEIN-RELATED"/>
    <property type="match status" value="1"/>
</dbReference>
<dbReference type="PROSITE" id="PS50287">
    <property type="entry name" value="SRCR_2"/>
    <property type="match status" value="2"/>
</dbReference>
<keyword evidence="5" id="KW-1185">Reference proteome</keyword>
<dbReference type="Gene3D" id="3.10.250.10">
    <property type="entry name" value="SRCR-like domain"/>
    <property type="match status" value="1"/>
</dbReference>
<gene>
    <name evidence="4" type="ORF">MAR_023596</name>
</gene>
<dbReference type="PANTHER" id="PTHR48071">
    <property type="entry name" value="SRCR DOMAIN-CONTAINING PROTEIN"/>
    <property type="match status" value="1"/>
</dbReference>
<feature type="disulfide bond" evidence="2">
    <location>
        <begin position="6"/>
        <end position="16"/>
    </location>
</feature>
<evidence type="ECO:0000313" key="5">
    <source>
        <dbReference type="Proteomes" id="UP001164746"/>
    </source>
</evidence>